<dbReference type="InterPro" id="IPR020568">
    <property type="entry name" value="Ribosomal_Su5_D2-typ_SF"/>
</dbReference>
<keyword evidence="11" id="KW-1185">Reference proteome</keyword>
<comment type="caution">
    <text evidence="10">The sequence shown here is derived from an EMBL/GenBank/DDBJ whole genome shotgun (WGS) entry which is preliminary data.</text>
</comment>
<dbReference type="Pfam" id="PF18376">
    <property type="entry name" value="MDD_C"/>
    <property type="match status" value="1"/>
</dbReference>
<keyword evidence="6" id="KW-0443">Lipid metabolism</keyword>
<keyword evidence="7 10" id="KW-0456">Lyase</keyword>
<feature type="domain" description="Mvd1 C-terminal" evidence="8">
    <location>
        <begin position="174"/>
        <end position="308"/>
    </location>
</feature>
<evidence type="ECO:0000313" key="10">
    <source>
        <dbReference type="EMBL" id="MFC6275001.1"/>
    </source>
</evidence>
<dbReference type="Gene3D" id="3.30.230.10">
    <property type="match status" value="1"/>
</dbReference>
<evidence type="ECO:0000256" key="4">
    <source>
        <dbReference type="ARBA" id="ARBA00022741"/>
    </source>
</evidence>
<dbReference type="EMBL" id="JBHSSJ010000005">
    <property type="protein sequence ID" value="MFC6275001.1"/>
    <property type="molecule type" value="Genomic_DNA"/>
</dbReference>
<evidence type="ECO:0000256" key="2">
    <source>
        <dbReference type="ARBA" id="ARBA00012296"/>
    </source>
</evidence>
<dbReference type="PANTHER" id="PTHR10977">
    <property type="entry name" value="DIPHOSPHOMEVALONATE DECARBOXYLASE"/>
    <property type="match status" value="1"/>
</dbReference>
<evidence type="ECO:0000256" key="7">
    <source>
        <dbReference type="ARBA" id="ARBA00023239"/>
    </source>
</evidence>
<keyword evidence="3" id="KW-0444">Lipid biosynthesis</keyword>
<accession>A0ABW1TME4</accession>
<sequence length="327" mass="34999">MTPAATARAHTNIALVKYWGKADTTQMLPQTSSLSLTLDQFYTDTTVQFDSALTADEVTLNDDRLSPQASGKVQRFLDLVRPDGQFARVQSTNHVPTAAGLASSASAFAALAGAASRAAGLDLTRTELSRLARHGSGSATRSIFGGFAEWTAGTDDQSSVAHPIDETVDWPIAVVALVLNAHQKKVSSRQGMQSSVDTSPFYPAWKDVVAHDLAAIRPAIATHDFQQMGEILESNAMRMHALTLSANPPFTYFNGDSLVAMQAVQDLRDAGTACYYTLDAGPNVKLFCQTKDLPKITQTMADLFGSEHVIVAHPGPGIQFLSSPAKF</sequence>
<dbReference type="PANTHER" id="PTHR10977:SF3">
    <property type="entry name" value="DIPHOSPHOMEVALONATE DECARBOXYLASE"/>
    <property type="match status" value="1"/>
</dbReference>
<dbReference type="InterPro" id="IPR014721">
    <property type="entry name" value="Ribsml_uS5_D2-typ_fold_subgr"/>
</dbReference>
<proteinExistence type="inferred from homology"/>
<name>A0ABW1TME4_9LACO</name>
<feature type="domain" description="Diphosphomevalonate decarboxylase-like N-terminal" evidence="9">
    <location>
        <begin position="9"/>
        <end position="161"/>
    </location>
</feature>
<gene>
    <name evidence="10" type="primary">mvaD</name>
    <name evidence="10" type="ORF">ACFQET_05675</name>
</gene>
<reference evidence="11" key="1">
    <citation type="journal article" date="2019" name="Int. J. Syst. Evol. Microbiol.">
        <title>The Global Catalogue of Microorganisms (GCM) 10K type strain sequencing project: providing services to taxonomists for standard genome sequencing and annotation.</title>
        <authorList>
            <consortium name="The Broad Institute Genomics Platform"/>
            <consortium name="The Broad Institute Genome Sequencing Center for Infectious Disease"/>
            <person name="Wu L."/>
            <person name="Ma J."/>
        </authorList>
    </citation>
    <scope>NUCLEOTIDE SEQUENCE [LARGE SCALE GENOMIC DNA]</scope>
    <source>
        <strain evidence="11">CCM 8907</strain>
    </source>
</reference>
<keyword evidence="5" id="KW-0067">ATP-binding</keyword>
<evidence type="ECO:0000256" key="5">
    <source>
        <dbReference type="ARBA" id="ARBA00022840"/>
    </source>
</evidence>
<evidence type="ECO:0000256" key="1">
    <source>
        <dbReference type="ARBA" id="ARBA00008831"/>
    </source>
</evidence>
<dbReference type="EC" id="4.1.1.33" evidence="2"/>
<keyword evidence="4" id="KW-0547">Nucleotide-binding</keyword>
<dbReference type="InterPro" id="IPR053859">
    <property type="entry name" value="MVD-like_N"/>
</dbReference>
<dbReference type="Proteomes" id="UP001596191">
    <property type="component" value="Unassembled WGS sequence"/>
</dbReference>
<dbReference type="InterPro" id="IPR029765">
    <property type="entry name" value="Mev_diP_decarb"/>
</dbReference>
<dbReference type="InterPro" id="IPR041431">
    <property type="entry name" value="Mvd1_C"/>
</dbReference>
<dbReference type="NCBIfam" id="TIGR01240">
    <property type="entry name" value="mevDPdecarb"/>
    <property type="match status" value="1"/>
</dbReference>
<dbReference type="SUPFAM" id="SSF55060">
    <property type="entry name" value="GHMP Kinase, C-terminal domain"/>
    <property type="match status" value="1"/>
</dbReference>
<dbReference type="Gene3D" id="3.30.70.890">
    <property type="entry name" value="GHMP kinase, C-terminal domain"/>
    <property type="match status" value="1"/>
</dbReference>
<dbReference type="Pfam" id="PF22700">
    <property type="entry name" value="MVD-like_N"/>
    <property type="match status" value="1"/>
</dbReference>
<evidence type="ECO:0000259" key="8">
    <source>
        <dbReference type="Pfam" id="PF18376"/>
    </source>
</evidence>
<dbReference type="InterPro" id="IPR005935">
    <property type="entry name" value="Mev_decarb"/>
</dbReference>
<evidence type="ECO:0000259" key="9">
    <source>
        <dbReference type="Pfam" id="PF22700"/>
    </source>
</evidence>
<dbReference type="RefSeq" id="WP_125640941.1">
    <property type="nucleotide sequence ID" value="NZ_JBHSSJ010000005.1"/>
</dbReference>
<evidence type="ECO:0000256" key="6">
    <source>
        <dbReference type="ARBA" id="ARBA00023098"/>
    </source>
</evidence>
<comment type="similarity">
    <text evidence="1">Belongs to the diphosphomevalonate decarboxylase family.</text>
</comment>
<evidence type="ECO:0000313" key="11">
    <source>
        <dbReference type="Proteomes" id="UP001596191"/>
    </source>
</evidence>
<dbReference type="InterPro" id="IPR036554">
    <property type="entry name" value="GHMP_kinase_C_sf"/>
</dbReference>
<protein>
    <recommendedName>
        <fullName evidence="2">diphosphomevalonate decarboxylase</fullName>
        <ecNumber evidence="2">4.1.1.33</ecNumber>
    </recommendedName>
</protein>
<dbReference type="SUPFAM" id="SSF54211">
    <property type="entry name" value="Ribosomal protein S5 domain 2-like"/>
    <property type="match status" value="1"/>
</dbReference>
<evidence type="ECO:0000256" key="3">
    <source>
        <dbReference type="ARBA" id="ARBA00022516"/>
    </source>
</evidence>
<dbReference type="PIRSF" id="PIRSF015950">
    <property type="entry name" value="Mev_P_decrbx"/>
    <property type="match status" value="1"/>
</dbReference>
<organism evidence="10 11">
    <name type="scientific">Levilactobacillus tangyuanensis</name>
    <dbReference type="NCBI Taxonomy" id="2486021"/>
    <lineage>
        <taxon>Bacteria</taxon>
        <taxon>Bacillati</taxon>
        <taxon>Bacillota</taxon>
        <taxon>Bacilli</taxon>
        <taxon>Lactobacillales</taxon>
        <taxon>Lactobacillaceae</taxon>
        <taxon>Levilactobacillus</taxon>
    </lineage>
</organism>
<dbReference type="GO" id="GO:0004163">
    <property type="term" value="F:diphosphomevalonate decarboxylase activity"/>
    <property type="evidence" value="ECO:0007669"/>
    <property type="project" value="UniProtKB-EC"/>
</dbReference>